<keyword evidence="3" id="KW-1185">Reference proteome</keyword>
<feature type="region of interest" description="Disordered" evidence="1">
    <location>
        <begin position="23"/>
        <end position="97"/>
    </location>
</feature>
<gene>
    <name evidence="2" type="ORF">ORAREDHAP_LOCUS9195</name>
</gene>
<protein>
    <submittedName>
        <fullName evidence="2">Uncharacterized protein</fullName>
    </submittedName>
</protein>
<feature type="compositionally biased region" description="Basic and acidic residues" evidence="1">
    <location>
        <begin position="41"/>
        <end position="60"/>
    </location>
</feature>
<name>A0A6J5WG82_PRUAR</name>
<evidence type="ECO:0000313" key="3">
    <source>
        <dbReference type="Proteomes" id="UP000507245"/>
    </source>
</evidence>
<proteinExistence type="predicted"/>
<sequence>MADSMPRKREVRKCKWRCENSFSAEESYHGTMSGTKRHANRKAEELEKLCDARTRPRPEKASPSLKKCKKLNSSSRGERKGEKKGCEGFEEKETKVG</sequence>
<reference evidence="3" key="1">
    <citation type="journal article" date="2020" name="Genome Biol.">
        <title>Gamete binning: chromosome-level and haplotype-resolved genome assembly enabled by high-throughput single-cell sequencing of gamete genomes.</title>
        <authorList>
            <person name="Campoy J.A."/>
            <person name="Sun H."/>
            <person name="Goel M."/>
            <person name="Jiao W.-B."/>
            <person name="Folz-Donahue K."/>
            <person name="Wang N."/>
            <person name="Rubio M."/>
            <person name="Liu C."/>
            <person name="Kukat C."/>
            <person name="Ruiz D."/>
            <person name="Huettel B."/>
            <person name="Schneeberger K."/>
        </authorList>
    </citation>
    <scope>NUCLEOTIDE SEQUENCE [LARGE SCALE GENOMIC DNA]</scope>
    <source>
        <strain evidence="3">cv. Rojo Pasion</strain>
    </source>
</reference>
<feature type="compositionally biased region" description="Polar residues" evidence="1">
    <location>
        <begin position="23"/>
        <end position="34"/>
    </location>
</feature>
<dbReference type="AlphaFoldDB" id="A0A6J5WG82"/>
<dbReference type="Proteomes" id="UP000507245">
    <property type="component" value="Unassembled WGS sequence"/>
</dbReference>
<evidence type="ECO:0000256" key="1">
    <source>
        <dbReference type="SAM" id="MobiDB-lite"/>
    </source>
</evidence>
<dbReference type="EMBL" id="CAEKKB010000001">
    <property type="protein sequence ID" value="CAB4297298.1"/>
    <property type="molecule type" value="Genomic_DNA"/>
</dbReference>
<evidence type="ECO:0000313" key="2">
    <source>
        <dbReference type="EMBL" id="CAB4297298.1"/>
    </source>
</evidence>
<accession>A0A6J5WG82</accession>
<feature type="compositionally biased region" description="Basic and acidic residues" evidence="1">
    <location>
        <begin position="76"/>
        <end position="97"/>
    </location>
</feature>
<organism evidence="2 3">
    <name type="scientific">Prunus armeniaca</name>
    <name type="common">Apricot</name>
    <name type="synonym">Armeniaca vulgaris</name>
    <dbReference type="NCBI Taxonomy" id="36596"/>
    <lineage>
        <taxon>Eukaryota</taxon>
        <taxon>Viridiplantae</taxon>
        <taxon>Streptophyta</taxon>
        <taxon>Embryophyta</taxon>
        <taxon>Tracheophyta</taxon>
        <taxon>Spermatophyta</taxon>
        <taxon>Magnoliopsida</taxon>
        <taxon>eudicotyledons</taxon>
        <taxon>Gunneridae</taxon>
        <taxon>Pentapetalae</taxon>
        <taxon>rosids</taxon>
        <taxon>fabids</taxon>
        <taxon>Rosales</taxon>
        <taxon>Rosaceae</taxon>
        <taxon>Amygdaloideae</taxon>
        <taxon>Amygdaleae</taxon>
        <taxon>Prunus</taxon>
    </lineage>
</organism>